<dbReference type="GO" id="GO:0003677">
    <property type="term" value="F:DNA binding"/>
    <property type="evidence" value="ECO:0007669"/>
    <property type="project" value="UniProtKB-KW"/>
</dbReference>
<keyword evidence="1" id="KW-0805">Transcription regulation</keyword>
<comment type="caution">
    <text evidence="7">The sequence shown here is derived from an EMBL/GenBank/DDBJ whole genome shotgun (WGS) entry which is preliminary data.</text>
</comment>
<evidence type="ECO:0000256" key="2">
    <source>
        <dbReference type="ARBA" id="ARBA00023125"/>
    </source>
</evidence>
<dbReference type="PROSITE" id="PS00463">
    <property type="entry name" value="ZN2_CY6_FUNGAL_1"/>
    <property type="match status" value="1"/>
</dbReference>
<dbReference type="InterPro" id="IPR052400">
    <property type="entry name" value="Zn2-C6_fungal_TF"/>
</dbReference>
<dbReference type="SUPFAM" id="SSF57701">
    <property type="entry name" value="Zn2/Cys6 DNA-binding domain"/>
    <property type="match status" value="1"/>
</dbReference>
<dbReference type="GO" id="GO:0008270">
    <property type="term" value="F:zinc ion binding"/>
    <property type="evidence" value="ECO:0007669"/>
    <property type="project" value="InterPro"/>
</dbReference>
<gene>
    <name evidence="7" type="ORF">UA08_02372</name>
</gene>
<sequence>MSNTPSPLSVSMTDVSQPRETKRRRARHHKSRQGCYTCKLRRVKCDEARPVCGACSFRGESCCYPPPNQQLISSNSARSARLGSETVEQLLQPLELHLPELSENVSRDDESINMADMALLTYYMIHVSGNMAVHPERKLSWQRVIPALAAKHEYLMHLLLALAGTHAVFEAEKAHGSPLVPNTDGNISNQIDAALSRDYHRILEHHQRGLEGFRHALAGMTASNVEYVFCGSVLIVAFAFASLRIRALNDAHMAPRSEDSLEQPYTDWLHLVRGLATVAQEHWFSLKISSMRSLLLYAYANDDWKPNPPSSPATIFPRLQHASPQLLLFSQGAAQQISLLGNFASMLNEDVGTCMEGTGSPETRISPAMQASELLSEQIKTLEKLEEMYMRILYVFQFTTSQHDCSVSRDLQIDLEETAVLSWPHAISNAFILSLQPGQELGILEGFSYVILAHFYVISLLFEDLWYMKRAFPQEIRTVHRLIGRLAYGPLASLMEWPMAFVAGR</sequence>
<dbReference type="PANTHER" id="PTHR47657">
    <property type="entry name" value="STEROL REGULATORY ELEMENT-BINDING PROTEIN ECM22"/>
    <property type="match status" value="1"/>
</dbReference>
<feature type="region of interest" description="Disordered" evidence="5">
    <location>
        <begin position="1"/>
        <end position="28"/>
    </location>
</feature>
<evidence type="ECO:0000256" key="1">
    <source>
        <dbReference type="ARBA" id="ARBA00023015"/>
    </source>
</evidence>
<dbReference type="PANTHER" id="PTHR47657:SF10">
    <property type="entry name" value="ZN(II)2CYS6 TRANSCRIPTION FACTOR (EUROFUNG)"/>
    <property type="match status" value="1"/>
</dbReference>
<dbReference type="STRING" id="1441469.A0A225ANW8"/>
<dbReference type="CDD" id="cd00067">
    <property type="entry name" value="GAL4"/>
    <property type="match status" value="1"/>
</dbReference>
<dbReference type="RefSeq" id="XP_020122711.1">
    <property type="nucleotide sequence ID" value="XM_020264407.1"/>
</dbReference>
<feature type="compositionally biased region" description="Polar residues" evidence="5">
    <location>
        <begin position="1"/>
        <end position="18"/>
    </location>
</feature>
<protein>
    <recommendedName>
        <fullName evidence="6">Zn(2)-C6 fungal-type domain-containing protein</fullName>
    </recommendedName>
</protein>
<dbReference type="InterPro" id="IPR036864">
    <property type="entry name" value="Zn2-C6_fun-type_DNA-bd_sf"/>
</dbReference>
<keyword evidence="2" id="KW-0238">DNA-binding</keyword>
<keyword evidence="8" id="KW-1185">Reference proteome</keyword>
<evidence type="ECO:0000313" key="8">
    <source>
        <dbReference type="Proteomes" id="UP000214365"/>
    </source>
</evidence>
<evidence type="ECO:0000256" key="5">
    <source>
        <dbReference type="SAM" id="MobiDB-lite"/>
    </source>
</evidence>
<name>A0A225ANW8_TALAT</name>
<dbReference type="InterPro" id="IPR001138">
    <property type="entry name" value="Zn2Cys6_DnaBD"/>
</dbReference>
<evidence type="ECO:0000313" key="7">
    <source>
        <dbReference type="EMBL" id="OKL62590.1"/>
    </source>
</evidence>
<dbReference type="OrthoDB" id="3546279at2759"/>
<reference evidence="7 8" key="1">
    <citation type="submission" date="2015-06" db="EMBL/GenBank/DDBJ databases">
        <title>Talaromyces atroroseus IBT 11181 draft genome.</title>
        <authorList>
            <person name="Rasmussen K.B."/>
            <person name="Rasmussen S."/>
            <person name="Petersen B."/>
            <person name="Sicheritz-Ponten T."/>
            <person name="Mortensen U.H."/>
            <person name="Thrane U."/>
        </authorList>
    </citation>
    <scope>NUCLEOTIDE SEQUENCE [LARGE SCALE GENOMIC DNA]</scope>
    <source>
        <strain evidence="7 8">IBT 11181</strain>
    </source>
</reference>
<dbReference type="GeneID" id="31002127"/>
<dbReference type="InterPro" id="IPR021858">
    <property type="entry name" value="Fun_TF"/>
</dbReference>
<dbReference type="Pfam" id="PF11951">
    <property type="entry name" value="Fungal_trans_2"/>
    <property type="match status" value="1"/>
</dbReference>
<dbReference type="EMBL" id="LFMY01000003">
    <property type="protein sequence ID" value="OKL62590.1"/>
    <property type="molecule type" value="Genomic_DNA"/>
</dbReference>
<keyword evidence="4" id="KW-0539">Nucleus</keyword>
<dbReference type="Proteomes" id="UP000214365">
    <property type="component" value="Unassembled WGS sequence"/>
</dbReference>
<accession>A0A225ANW8</accession>
<feature type="domain" description="Zn(2)-C6 fungal-type" evidence="6">
    <location>
        <begin position="34"/>
        <end position="64"/>
    </location>
</feature>
<organism evidence="7 8">
    <name type="scientific">Talaromyces atroroseus</name>
    <dbReference type="NCBI Taxonomy" id="1441469"/>
    <lineage>
        <taxon>Eukaryota</taxon>
        <taxon>Fungi</taxon>
        <taxon>Dikarya</taxon>
        <taxon>Ascomycota</taxon>
        <taxon>Pezizomycotina</taxon>
        <taxon>Eurotiomycetes</taxon>
        <taxon>Eurotiomycetidae</taxon>
        <taxon>Eurotiales</taxon>
        <taxon>Trichocomaceae</taxon>
        <taxon>Talaromyces</taxon>
        <taxon>Talaromyces sect. Trachyspermi</taxon>
    </lineage>
</organism>
<dbReference type="Gene3D" id="4.10.240.10">
    <property type="entry name" value="Zn(2)-C6 fungal-type DNA-binding domain"/>
    <property type="match status" value="1"/>
</dbReference>
<dbReference type="GO" id="GO:0000981">
    <property type="term" value="F:DNA-binding transcription factor activity, RNA polymerase II-specific"/>
    <property type="evidence" value="ECO:0007669"/>
    <property type="project" value="InterPro"/>
</dbReference>
<dbReference type="PROSITE" id="PS50048">
    <property type="entry name" value="ZN2_CY6_FUNGAL_2"/>
    <property type="match status" value="1"/>
</dbReference>
<dbReference type="SMART" id="SM00066">
    <property type="entry name" value="GAL4"/>
    <property type="match status" value="1"/>
</dbReference>
<evidence type="ECO:0000259" key="6">
    <source>
        <dbReference type="PROSITE" id="PS50048"/>
    </source>
</evidence>
<evidence type="ECO:0000256" key="3">
    <source>
        <dbReference type="ARBA" id="ARBA00023163"/>
    </source>
</evidence>
<dbReference type="AlphaFoldDB" id="A0A225ANW8"/>
<dbReference type="Pfam" id="PF00172">
    <property type="entry name" value="Zn_clus"/>
    <property type="match status" value="1"/>
</dbReference>
<keyword evidence="3" id="KW-0804">Transcription</keyword>
<evidence type="ECO:0000256" key="4">
    <source>
        <dbReference type="ARBA" id="ARBA00023242"/>
    </source>
</evidence>
<proteinExistence type="predicted"/>